<evidence type="ECO:0000256" key="6">
    <source>
        <dbReference type="ARBA" id="ARBA00022840"/>
    </source>
</evidence>
<evidence type="ECO:0000256" key="1">
    <source>
        <dbReference type="ARBA" id="ARBA00001936"/>
    </source>
</evidence>
<dbReference type="Gene3D" id="3.30.1490.20">
    <property type="entry name" value="ATP-grasp fold, A domain"/>
    <property type="match status" value="1"/>
</dbReference>
<dbReference type="GO" id="GO:0071555">
    <property type="term" value="P:cell wall organization"/>
    <property type="evidence" value="ECO:0007669"/>
    <property type="project" value="UniProtKB-KW"/>
</dbReference>
<dbReference type="NCBIfam" id="TIGR01205">
    <property type="entry name" value="D_ala_D_alaTIGR"/>
    <property type="match status" value="1"/>
</dbReference>
<dbReference type="Pfam" id="PF01820">
    <property type="entry name" value="Dala_Dala_lig_N"/>
    <property type="match status" value="1"/>
</dbReference>
<dbReference type="PIRSF" id="PIRSF039102">
    <property type="entry name" value="Ddl/VanB"/>
    <property type="match status" value="1"/>
</dbReference>
<evidence type="ECO:0000313" key="17">
    <source>
        <dbReference type="EMBL" id="NEE04160.1"/>
    </source>
</evidence>
<keyword evidence="6 15" id="KW-0067">ATP-binding</keyword>
<keyword evidence="4 14" id="KW-0479">Metal-binding</keyword>
<comment type="caution">
    <text evidence="17">The sequence shown here is derived from an EMBL/GenBank/DDBJ whole genome shotgun (WGS) entry which is preliminary data.</text>
</comment>
<feature type="domain" description="ATP-grasp" evidence="16">
    <location>
        <begin position="119"/>
        <end position="313"/>
    </location>
</feature>
<dbReference type="HAMAP" id="MF_00047">
    <property type="entry name" value="Dala_Dala_lig"/>
    <property type="match status" value="1"/>
</dbReference>
<dbReference type="GO" id="GO:0008360">
    <property type="term" value="P:regulation of cell shape"/>
    <property type="evidence" value="ECO:0007669"/>
    <property type="project" value="UniProtKB-KW"/>
</dbReference>
<evidence type="ECO:0000256" key="9">
    <source>
        <dbReference type="ARBA" id="ARBA00022984"/>
    </source>
</evidence>
<keyword evidence="9 12" id="KW-0573">Peptidoglycan synthesis</keyword>
<dbReference type="InterPro" id="IPR013815">
    <property type="entry name" value="ATP_grasp_subdomain_1"/>
</dbReference>
<keyword evidence="8 12" id="KW-0133">Cell shape</keyword>
<evidence type="ECO:0000256" key="11">
    <source>
        <dbReference type="ARBA" id="ARBA00023316"/>
    </source>
</evidence>
<keyword evidence="3 12" id="KW-0436">Ligase</keyword>
<feature type="active site" evidence="13">
    <location>
        <position position="158"/>
    </location>
</feature>
<evidence type="ECO:0000256" key="4">
    <source>
        <dbReference type="ARBA" id="ARBA00022723"/>
    </source>
</evidence>
<accession>A0A6L9SJB5</accession>
<keyword evidence="11 12" id="KW-0961">Cell wall biogenesis/degradation</keyword>
<feature type="binding site" evidence="14">
    <location>
        <position position="280"/>
    </location>
    <ligand>
        <name>Mg(2+)</name>
        <dbReference type="ChEBI" id="CHEBI:18420"/>
        <label>1</label>
    </ligand>
</feature>
<keyword evidence="18" id="KW-1185">Reference proteome</keyword>
<name>A0A6L9SJB5_9ACTN</name>
<comment type="similarity">
    <text evidence="2 12">Belongs to the D-alanine--D-alanine ligase family.</text>
</comment>
<dbReference type="RefSeq" id="WP_163744465.1">
    <property type="nucleotide sequence ID" value="NZ_JAAGOA010000030.1"/>
</dbReference>
<dbReference type="UniPathway" id="UPA00219"/>
<evidence type="ECO:0000256" key="14">
    <source>
        <dbReference type="PIRSR" id="PIRSR039102-3"/>
    </source>
</evidence>
<dbReference type="InterPro" id="IPR016185">
    <property type="entry name" value="PreATP-grasp_dom_sf"/>
</dbReference>
<comment type="subcellular location">
    <subcellularLocation>
        <location evidence="12">Cytoplasm</location>
    </subcellularLocation>
</comment>
<dbReference type="EC" id="6.3.2.4" evidence="12"/>
<evidence type="ECO:0000256" key="13">
    <source>
        <dbReference type="PIRSR" id="PIRSR039102-1"/>
    </source>
</evidence>
<dbReference type="GO" id="GO:0005829">
    <property type="term" value="C:cytosol"/>
    <property type="evidence" value="ECO:0007669"/>
    <property type="project" value="TreeGrafter"/>
</dbReference>
<evidence type="ECO:0000256" key="7">
    <source>
        <dbReference type="ARBA" id="ARBA00022842"/>
    </source>
</evidence>
<dbReference type="PROSITE" id="PS50975">
    <property type="entry name" value="ATP_GRASP"/>
    <property type="match status" value="1"/>
</dbReference>
<reference evidence="17 18" key="1">
    <citation type="submission" date="2020-02" db="EMBL/GenBank/DDBJ databases">
        <authorList>
            <person name="Li X.-J."/>
            <person name="Han X.-M."/>
        </authorList>
    </citation>
    <scope>NUCLEOTIDE SEQUENCE [LARGE SCALE GENOMIC DNA]</scope>
    <source>
        <strain evidence="17 18">CCTCC AB 2017055</strain>
    </source>
</reference>
<feature type="binding site" evidence="14">
    <location>
        <position position="282"/>
    </location>
    <ligand>
        <name>Mg(2+)</name>
        <dbReference type="ChEBI" id="CHEBI:18420"/>
        <label>2</label>
    </ligand>
</feature>
<comment type="catalytic activity">
    <reaction evidence="12">
        <text>2 D-alanine + ATP = D-alanyl-D-alanine + ADP + phosphate + H(+)</text>
        <dbReference type="Rhea" id="RHEA:11224"/>
        <dbReference type="ChEBI" id="CHEBI:15378"/>
        <dbReference type="ChEBI" id="CHEBI:30616"/>
        <dbReference type="ChEBI" id="CHEBI:43474"/>
        <dbReference type="ChEBI" id="CHEBI:57416"/>
        <dbReference type="ChEBI" id="CHEBI:57822"/>
        <dbReference type="ChEBI" id="CHEBI:456216"/>
        <dbReference type="EC" id="6.3.2.4"/>
    </reaction>
</comment>
<keyword evidence="10 14" id="KW-0464">Manganese</keyword>
<dbReference type="PROSITE" id="PS00844">
    <property type="entry name" value="DALA_DALA_LIGASE_2"/>
    <property type="match status" value="1"/>
</dbReference>
<comment type="cofactor">
    <cofactor evidence="14">
        <name>Mg(2+)</name>
        <dbReference type="ChEBI" id="CHEBI:18420"/>
    </cofactor>
    <cofactor evidence="14">
        <name>Mn(2+)</name>
        <dbReference type="ChEBI" id="CHEBI:29035"/>
    </cofactor>
    <text evidence="14">Binds 2 magnesium or manganese ions per subunit.</text>
</comment>
<dbReference type="PANTHER" id="PTHR23132">
    <property type="entry name" value="D-ALANINE--D-ALANINE LIGASE"/>
    <property type="match status" value="1"/>
</dbReference>
<evidence type="ECO:0000256" key="15">
    <source>
        <dbReference type="PROSITE-ProRule" id="PRU00409"/>
    </source>
</evidence>
<dbReference type="InterPro" id="IPR005905">
    <property type="entry name" value="D_ala_D_ala"/>
</dbReference>
<protein>
    <recommendedName>
        <fullName evidence="12">D-alanine--D-alanine ligase</fullName>
        <ecNumber evidence="12">6.3.2.4</ecNumber>
    </recommendedName>
    <alternativeName>
        <fullName evidence="12">D-Ala-D-Ala ligase</fullName>
    </alternativeName>
    <alternativeName>
        <fullName evidence="12">D-alanylalanine synthetase</fullName>
    </alternativeName>
</protein>
<evidence type="ECO:0000313" key="18">
    <source>
        <dbReference type="Proteomes" id="UP000475214"/>
    </source>
</evidence>
<evidence type="ECO:0000256" key="3">
    <source>
        <dbReference type="ARBA" id="ARBA00022598"/>
    </source>
</evidence>
<keyword evidence="7 14" id="KW-0460">Magnesium</keyword>
<dbReference type="SUPFAM" id="SSF56059">
    <property type="entry name" value="Glutathione synthetase ATP-binding domain-like"/>
    <property type="match status" value="1"/>
</dbReference>
<dbReference type="AlphaFoldDB" id="A0A6L9SJB5"/>
<evidence type="ECO:0000259" key="16">
    <source>
        <dbReference type="PROSITE" id="PS50975"/>
    </source>
</evidence>
<evidence type="ECO:0000256" key="12">
    <source>
        <dbReference type="HAMAP-Rule" id="MF_00047"/>
    </source>
</evidence>
<dbReference type="Gene3D" id="3.30.470.20">
    <property type="entry name" value="ATP-grasp fold, B domain"/>
    <property type="match status" value="1"/>
</dbReference>
<keyword evidence="5 15" id="KW-0547">Nucleotide-binding</keyword>
<dbReference type="InterPro" id="IPR011127">
    <property type="entry name" value="Dala_Dala_lig_N"/>
</dbReference>
<dbReference type="InterPro" id="IPR011095">
    <property type="entry name" value="Dala_Dala_lig_C"/>
</dbReference>
<feature type="active site" evidence="13">
    <location>
        <position position="291"/>
    </location>
</feature>
<dbReference type="GO" id="GO:0005524">
    <property type="term" value="F:ATP binding"/>
    <property type="evidence" value="ECO:0007669"/>
    <property type="project" value="UniProtKB-UniRule"/>
</dbReference>
<keyword evidence="12" id="KW-0963">Cytoplasm</keyword>
<feature type="binding site" evidence="14">
    <location>
        <position position="280"/>
    </location>
    <ligand>
        <name>Mg(2+)</name>
        <dbReference type="ChEBI" id="CHEBI:18420"/>
        <label>2</label>
    </ligand>
</feature>
<comment type="function">
    <text evidence="12">Cell wall formation.</text>
</comment>
<dbReference type="InterPro" id="IPR011761">
    <property type="entry name" value="ATP-grasp"/>
</dbReference>
<organism evidence="17 18">
    <name type="scientific">Phytoactinopolyspora halotolerans</name>
    <dbReference type="NCBI Taxonomy" id="1981512"/>
    <lineage>
        <taxon>Bacteria</taxon>
        <taxon>Bacillati</taxon>
        <taxon>Actinomycetota</taxon>
        <taxon>Actinomycetes</taxon>
        <taxon>Jiangellales</taxon>
        <taxon>Jiangellaceae</taxon>
        <taxon>Phytoactinopolyspora</taxon>
    </lineage>
</organism>
<evidence type="ECO:0000256" key="8">
    <source>
        <dbReference type="ARBA" id="ARBA00022960"/>
    </source>
</evidence>
<evidence type="ECO:0000256" key="2">
    <source>
        <dbReference type="ARBA" id="ARBA00010871"/>
    </source>
</evidence>
<dbReference type="GO" id="GO:0008716">
    <property type="term" value="F:D-alanine-D-alanine ligase activity"/>
    <property type="evidence" value="ECO:0007669"/>
    <property type="project" value="UniProtKB-UniRule"/>
</dbReference>
<dbReference type="SUPFAM" id="SSF52440">
    <property type="entry name" value="PreATP-grasp domain"/>
    <property type="match status" value="1"/>
</dbReference>
<dbReference type="Pfam" id="PF07478">
    <property type="entry name" value="Dala_Dala_lig_C"/>
    <property type="match status" value="1"/>
</dbReference>
<proteinExistence type="inferred from homology"/>
<dbReference type="GO" id="GO:0046872">
    <property type="term" value="F:metal ion binding"/>
    <property type="evidence" value="ECO:0007669"/>
    <property type="project" value="UniProtKB-KW"/>
</dbReference>
<sequence>MTHHVVVIGGGQNAEHEISLATAAAVAGALDSRGFEVSSITIGRDGLWSDAKKPLGTSAAASLAQALAILEHADVVFPAVHGPLGEDGTLAGLCSLTQTRMVGSGVRAGAVGMDKWATKLVAEAIGIPVAPGRLVHATDLGDIGFETEVVVKPVSAGSSYGVALARDARQLHEALHAASCYDDQMLIERVIEGREIDVAVLREADGSRWAAPPLEIHTSGVFDTATKYDGTARFTVPADLGSTDRGAITQAALAMFDALGCSGVARMDFFLTDSGPVLNEVNTMPGMTAESQVPRMFAAAGVPYGELVTRLVTAATVPGCTPANRRNRRCPCPRGRCIRTR</sequence>
<comment type="pathway">
    <text evidence="12">Cell wall biogenesis; peptidoglycan biosynthesis.</text>
</comment>
<evidence type="ECO:0000256" key="10">
    <source>
        <dbReference type="ARBA" id="ARBA00023211"/>
    </source>
</evidence>
<dbReference type="Gene3D" id="3.40.50.20">
    <property type="match status" value="1"/>
</dbReference>
<feature type="binding site" evidence="14">
    <location>
        <position position="268"/>
    </location>
    <ligand>
        <name>Mg(2+)</name>
        <dbReference type="ChEBI" id="CHEBI:18420"/>
        <label>1</label>
    </ligand>
</feature>
<dbReference type="InterPro" id="IPR000291">
    <property type="entry name" value="D-Ala_lig_Van_CS"/>
</dbReference>
<dbReference type="Proteomes" id="UP000475214">
    <property type="component" value="Unassembled WGS sequence"/>
</dbReference>
<dbReference type="PANTHER" id="PTHR23132:SF25">
    <property type="entry name" value="D-ALANINE--D-ALANINE LIGASE A"/>
    <property type="match status" value="1"/>
</dbReference>
<gene>
    <name evidence="12" type="primary">ddl</name>
    <name evidence="17" type="ORF">G1H10_28720</name>
</gene>
<evidence type="ECO:0000256" key="5">
    <source>
        <dbReference type="ARBA" id="ARBA00022741"/>
    </source>
</evidence>
<dbReference type="GO" id="GO:0009252">
    <property type="term" value="P:peptidoglycan biosynthetic process"/>
    <property type="evidence" value="ECO:0007669"/>
    <property type="project" value="UniProtKB-UniRule"/>
</dbReference>
<dbReference type="EMBL" id="JAAGOA010000030">
    <property type="protein sequence ID" value="NEE04160.1"/>
    <property type="molecule type" value="Genomic_DNA"/>
</dbReference>
<feature type="active site" evidence="13">
    <location>
        <position position="15"/>
    </location>
</feature>
<dbReference type="PROSITE" id="PS00843">
    <property type="entry name" value="DALA_DALA_LIGASE_1"/>
    <property type="match status" value="1"/>
</dbReference>
<comment type="cofactor">
    <cofactor evidence="1">
        <name>Mn(2+)</name>
        <dbReference type="ChEBI" id="CHEBI:29035"/>
    </cofactor>
</comment>